<sequence>MFLIGEMARRTGVKVPTIRYYEKIALIESPHRSQGNQRLYRQQDLERLSFIRHARELGFTLEDIRELIALNHTRQQNCRQAHEIAQAQLEAVSARIGKLQQLQQELTRITALKDQGQSGSCRVIRALADHSLCHGEH</sequence>
<dbReference type="EMBL" id="CP059733">
    <property type="protein sequence ID" value="WDE04877.1"/>
    <property type="molecule type" value="Genomic_DNA"/>
</dbReference>
<evidence type="ECO:0000256" key="1">
    <source>
        <dbReference type="ARBA" id="ARBA00023125"/>
    </source>
</evidence>
<dbReference type="PRINTS" id="PR00040">
    <property type="entry name" value="HTHMERR"/>
</dbReference>
<dbReference type="PANTHER" id="PTHR30204">
    <property type="entry name" value="REDOX-CYCLING DRUG-SENSING TRANSCRIPTIONAL ACTIVATOR SOXR"/>
    <property type="match status" value="1"/>
</dbReference>
<evidence type="ECO:0000313" key="4">
    <source>
        <dbReference type="Proteomes" id="UP000032352"/>
    </source>
</evidence>
<dbReference type="InterPro" id="IPR000551">
    <property type="entry name" value="MerR-type_HTH_dom"/>
</dbReference>
<keyword evidence="4" id="KW-1185">Reference proteome</keyword>
<dbReference type="RefSeq" id="WP_044841248.1">
    <property type="nucleotide sequence ID" value="NZ_CP059733.1"/>
</dbReference>
<dbReference type="InterPro" id="IPR009061">
    <property type="entry name" value="DNA-bd_dom_put_sf"/>
</dbReference>
<reference evidence="3 4" key="1">
    <citation type="journal article" date="2015" name="Genome Announc.">
        <title>Draft Genome Sequences of Marine Isolates of Thalassomonas viridans and Thalassomonas actiniarum.</title>
        <authorList>
            <person name="Olonade I."/>
            <person name="van Zyl L.J."/>
            <person name="Trindade M."/>
        </authorList>
    </citation>
    <scope>NUCLEOTIDE SEQUENCE [LARGE SCALE GENOMIC DNA]</scope>
    <source>
        <strain evidence="3 4">XOM25</strain>
    </source>
</reference>
<dbReference type="Proteomes" id="UP000032352">
    <property type="component" value="Chromosome"/>
</dbReference>
<dbReference type="AlphaFoldDB" id="A0AAE9Z4A6"/>
<dbReference type="Pfam" id="PF13411">
    <property type="entry name" value="MerR_1"/>
    <property type="match status" value="1"/>
</dbReference>
<dbReference type="PANTHER" id="PTHR30204:SF92">
    <property type="entry name" value="HTH-TYPE TRANSCRIPTIONAL REGULATOR ZNTR"/>
    <property type="match status" value="1"/>
</dbReference>
<dbReference type="SMART" id="SM00422">
    <property type="entry name" value="HTH_MERR"/>
    <property type="match status" value="1"/>
</dbReference>
<organism evidence="3 4">
    <name type="scientific">Thalassomonas viridans</name>
    <dbReference type="NCBI Taxonomy" id="137584"/>
    <lineage>
        <taxon>Bacteria</taxon>
        <taxon>Pseudomonadati</taxon>
        <taxon>Pseudomonadota</taxon>
        <taxon>Gammaproteobacteria</taxon>
        <taxon>Alteromonadales</taxon>
        <taxon>Colwelliaceae</taxon>
        <taxon>Thalassomonas</taxon>
    </lineage>
</organism>
<evidence type="ECO:0000259" key="2">
    <source>
        <dbReference type="PROSITE" id="PS50937"/>
    </source>
</evidence>
<accession>A0AAE9Z4A6</accession>
<dbReference type="CDD" id="cd04785">
    <property type="entry name" value="HTH_CadR-PbrR-like"/>
    <property type="match status" value="1"/>
</dbReference>
<dbReference type="PROSITE" id="PS50937">
    <property type="entry name" value="HTH_MERR_2"/>
    <property type="match status" value="1"/>
</dbReference>
<feature type="domain" description="HTH merR-type" evidence="2">
    <location>
        <begin position="1"/>
        <end position="70"/>
    </location>
</feature>
<protein>
    <submittedName>
        <fullName evidence="3">Helix-turn-helix domain-containing protein</fullName>
    </submittedName>
</protein>
<keyword evidence="1" id="KW-0238">DNA-binding</keyword>
<dbReference type="Gene3D" id="1.10.1660.10">
    <property type="match status" value="1"/>
</dbReference>
<proteinExistence type="predicted"/>
<dbReference type="GO" id="GO:0003700">
    <property type="term" value="F:DNA-binding transcription factor activity"/>
    <property type="evidence" value="ECO:0007669"/>
    <property type="project" value="InterPro"/>
</dbReference>
<dbReference type="SUPFAM" id="SSF46955">
    <property type="entry name" value="Putative DNA-binding domain"/>
    <property type="match status" value="1"/>
</dbReference>
<gene>
    <name evidence="3" type="ORF">SG34_026810</name>
</gene>
<dbReference type="InterPro" id="IPR047057">
    <property type="entry name" value="MerR_fam"/>
</dbReference>
<dbReference type="KEGG" id="tvd:SG34_026810"/>
<reference evidence="3 4" key="2">
    <citation type="journal article" date="2022" name="Mar. Drugs">
        <title>Bioassay-Guided Fractionation Leads to the Detection of Cholic Acid Generated by the Rare Thalassomonas sp.</title>
        <authorList>
            <person name="Pheiffer F."/>
            <person name="Schneider Y.K."/>
            <person name="Hansen E.H."/>
            <person name="Andersen J.H."/>
            <person name="Isaksson J."/>
            <person name="Busche T."/>
            <person name="R C."/>
            <person name="Kalinowski J."/>
            <person name="Zyl L.V."/>
            <person name="Trindade M."/>
        </authorList>
    </citation>
    <scope>NUCLEOTIDE SEQUENCE [LARGE SCALE GENOMIC DNA]</scope>
    <source>
        <strain evidence="3 4">XOM25</strain>
    </source>
</reference>
<evidence type="ECO:0000313" key="3">
    <source>
        <dbReference type="EMBL" id="WDE04877.1"/>
    </source>
</evidence>
<dbReference type="GO" id="GO:0003677">
    <property type="term" value="F:DNA binding"/>
    <property type="evidence" value="ECO:0007669"/>
    <property type="project" value="UniProtKB-KW"/>
</dbReference>
<name>A0AAE9Z4A6_9GAMM</name>